<keyword evidence="3" id="KW-1185">Reference proteome</keyword>
<dbReference type="eggNOG" id="ENOG502S800">
    <property type="taxonomic scope" value="Eukaryota"/>
</dbReference>
<sequence>MSAVRASLLEELLSRPNPPLSPKRPWKPELSEEIGSLPKSVDLNIRAALHLLNDDIEACHDLAGSQEGNPYSNHLHAILHRREPDYPNSKYWFKRSQNPMMMKVYGGNSMAAAQKAACAFVDEVEEADKQGGQARADAEGKQWQEITQLARGLIDLLSPSASK</sequence>
<reference evidence="2 3" key="2">
    <citation type="journal article" date="2012" name="Open Biol.">
        <title>Characteristics of nucleosomes and linker DNA regions on the genome of the basidiomycete Mixia osmundae revealed by mono- and dinucleosome mapping.</title>
        <authorList>
            <person name="Nishida H."/>
            <person name="Kondo S."/>
            <person name="Matsumoto T."/>
            <person name="Suzuki Y."/>
            <person name="Yoshikawa H."/>
            <person name="Taylor T.D."/>
            <person name="Sugiyama J."/>
        </authorList>
    </citation>
    <scope>NUCLEOTIDE SEQUENCE [LARGE SCALE GENOMIC DNA]</scope>
    <source>
        <strain evidence="3">CBS 9802 / IAM 14324 / JCM 22182 / KY 12970</strain>
    </source>
</reference>
<dbReference type="EMBL" id="BABT02000110">
    <property type="protein sequence ID" value="GAA96924.1"/>
    <property type="molecule type" value="Genomic_DNA"/>
</dbReference>
<reference evidence="2 3" key="1">
    <citation type="journal article" date="2011" name="J. Gen. Appl. Microbiol.">
        <title>Draft genome sequencing of the enigmatic basidiomycete Mixia osmundae.</title>
        <authorList>
            <person name="Nishida H."/>
            <person name="Nagatsuka Y."/>
            <person name="Sugiyama J."/>
        </authorList>
    </citation>
    <scope>NUCLEOTIDE SEQUENCE [LARGE SCALE GENOMIC DNA]</scope>
    <source>
        <strain evidence="3">CBS 9802 / IAM 14324 / JCM 22182 / KY 12970</strain>
    </source>
</reference>
<evidence type="ECO:0000256" key="1">
    <source>
        <dbReference type="SAM" id="MobiDB-lite"/>
    </source>
</evidence>
<dbReference type="RefSeq" id="XP_014565371.1">
    <property type="nucleotide sequence ID" value="XM_014709885.1"/>
</dbReference>
<dbReference type="OMA" id="RREPDYW"/>
<dbReference type="InParanoid" id="G7E264"/>
<comment type="caution">
    <text evidence="2">The sequence shown here is derived from an EMBL/GenBank/DDBJ whole genome shotgun (WGS) entry which is preliminary data.</text>
</comment>
<dbReference type="AlphaFoldDB" id="G7E264"/>
<dbReference type="OrthoDB" id="2306919at2759"/>
<name>G7E264_MIXOS</name>
<protein>
    <submittedName>
        <fullName evidence="2">Uncharacterized protein</fullName>
    </submittedName>
</protein>
<evidence type="ECO:0000313" key="2">
    <source>
        <dbReference type="EMBL" id="GAA96924.1"/>
    </source>
</evidence>
<dbReference type="HOGENOM" id="CLU_120597_0_0_1"/>
<dbReference type="Proteomes" id="UP000009131">
    <property type="component" value="Unassembled WGS sequence"/>
</dbReference>
<gene>
    <name evidence="2" type="primary">Mo03598</name>
    <name evidence="2" type="ORF">E5Q_03598</name>
</gene>
<organism evidence="2 3">
    <name type="scientific">Mixia osmundae (strain CBS 9802 / IAM 14324 / JCM 22182 / KY 12970)</name>
    <dbReference type="NCBI Taxonomy" id="764103"/>
    <lineage>
        <taxon>Eukaryota</taxon>
        <taxon>Fungi</taxon>
        <taxon>Dikarya</taxon>
        <taxon>Basidiomycota</taxon>
        <taxon>Pucciniomycotina</taxon>
        <taxon>Mixiomycetes</taxon>
        <taxon>Mixiales</taxon>
        <taxon>Mixiaceae</taxon>
        <taxon>Mixia</taxon>
    </lineage>
</organism>
<feature type="region of interest" description="Disordered" evidence="1">
    <location>
        <begin position="1"/>
        <end position="27"/>
    </location>
</feature>
<evidence type="ECO:0000313" key="3">
    <source>
        <dbReference type="Proteomes" id="UP000009131"/>
    </source>
</evidence>
<accession>G7E264</accession>
<proteinExistence type="predicted"/>